<accession>A0A368FHC3</accession>
<dbReference type="Proteomes" id="UP000252519">
    <property type="component" value="Unassembled WGS sequence"/>
</dbReference>
<evidence type="ECO:0000313" key="4">
    <source>
        <dbReference type="EMBL" id="RCN30215.1"/>
    </source>
</evidence>
<evidence type="ECO:0000256" key="1">
    <source>
        <dbReference type="SAM" id="MobiDB-lite"/>
    </source>
</evidence>
<sequence>MKTVSRYILLFIGIFLYGWLFFNDFYDETTETEEYSIFTDEIESEPTPVPANRPLECSMHSCFNYTKCKGGLKVFVYPDVEGLVSSEVYRKILTAIRQSENYVRDVDRYISNLPADVWNDGVNHIIFNLYHGTYPDYSDHNLGFATKKAMVARASPSSQQDISFKAEDQFIVSFKGKRYVYGIGSETRDSLHHLHNGETVAMVTTCRHNNDWQAHQDARCESDNEAYDKWDYETMMANSTFCLTPRGRRLGSFRMARRSRHAGKGTKNPETGTTYGRSRPGQGAIPEAGAERPRIGDDRLHEGIPLEQDLACPPLTPPGGPKAPTLTFQRYCKREESVSGISSTRMYSCCSIR</sequence>
<keyword evidence="2" id="KW-0472">Membrane</keyword>
<dbReference type="STRING" id="29170.A0A368FHC3"/>
<dbReference type="Pfam" id="PF03016">
    <property type="entry name" value="Exostosin_GT47"/>
    <property type="match status" value="1"/>
</dbReference>
<organism evidence="4 5">
    <name type="scientific">Ancylostoma caninum</name>
    <name type="common">Dog hookworm</name>
    <dbReference type="NCBI Taxonomy" id="29170"/>
    <lineage>
        <taxon>Eukaryota</taxon>
        <taxon>Metazoa</taxon>
        <taxon>Ecdysozoa</taxon>
        <taxon>Nematoda</taxon>
        <taxon>Chromadorea</taxon>
        <taxon>Rhabditida</taxon>
        <taxon>Rhabditina</taxon>
        <taxon>Rhabditomorpha</taxon>
        <taxon>Strongyloidea</taxon>
        <taxon>Ancylostomatidae</taxon>
        <taxon>Ancylostomatinae</taxon>
        <taxon>Ancylostoma</taxon>
    </lineage>
</organism>
<dbReference type="AlphaFoldDB" id="A0A368FHC3"/>
<comment type="caution">
    <text evidence="4">The sequence shown here is derived from an EMBL/GenBank/DDBJ whole genome shotgun (WGS) entry which is preliminary data.</text>
</comment>
<evidence type="ECO:0000256" key="2">
    <source>
        <dbReference type="SAM" id="Phobius"/>
    </source>
</evidence>
<keyword evidence="5" id="KW-1185">Reference proteome</keyword>
<name>A0A368FHC3_ANCCA</name>
<feature type="domain" description="Exostosin GT47" evidence="3">
    <location>
        <begin position="158"/>
        <end position="255"/>
    </location>
</feature>
<evidence type="ECO:0000313" key="5">
    <source>
        <dbReference type="Proteomes" id="UP000252519"/>
    </source>
</evidence>
<keyword evidence="2" id="KW-1133">Transmembrane helix</keyword>
<evidence type="ECO:0000259" key="3">
    <source>
        <dbReference type="Pfam" id="PF03016"/>
    </source>
</evidence>
<gene>
    <name evidence="4" type="ORF">ANCCAN_24021</name>
</gene>
<keyword evidence="2" id="KW-0812">Transmembrane</keyword>
<dbReference type="OrthoDB" id="1924787at2759"/>
<reference evidence="4 5" key="1">
    <citation type="submission" date="2014-10" db="EMBL/GenBank/DDBJ databases">
        <title>Draft genome of the hookworm Ancylostoma caninum.</title>
        <authorList>
            <person name="Mitreva M."/>
        </authorList>
    </citation>
    <scope>NUCLEOTIDE SEQUENCE [LARGE SCALE GENOMIC DNA]</scope>
    <source>
        <strain evidence="4 5">Baltimore</strain>
    </source>
</reference>
<proteinExistence type="predicted"/>
<protein>
    <submittedName>
        <fullName evidence="4">Exostosin family protein</fullName>
    </submittedName>
</protein>
<feature type="transmembrane region" description="Helical" evidence="2">
    <location>
        <begin position="7"/>
        <end position="26"/>
    </location>
</feature>
<dbReference type="InterPro" id="IPR040911">
    <property type="entry name" value="Exostosin_GT47"/>
</dbReference>
<dbReference type="EMBL" id="JOJR01001626">
    <property type="protein sequence ID" value="RCN30215.1"/>
    <property type="molecule type" value="Genomic_DNA"/>
</dbReference>
<feature type="region of interest" description="Disordered" evidence="1">
    <location>
        <begin position="256"/>
        <end position="290"/>
    </location>
</feature>